<evidence type="ECO:0000313" key="8">
    <source>
        <dbReference type="Proteomes" id="UP001595989"/>
    </source>
</evidence>
<dbReference type="RefSeq" id="WP_390293476.1">
    <property type="nucleotide sequence ID" value="NZ_JBHSFU010000004.1"/>
</dbReference>
<organism evidence="7 8">
    <name type="scientific">Virgibacillus kekensis</name>
    <dbReference type="NCBI Taxonomy" id="202261"/>
    <lineage>
        <taxon>Bacteria</taxon>
        <taxon>Bacillati</taxon>
        <taxon>Bacillota</taxon>
        <taxon>Bacilli</taxon>
        <taxon>Bacillales</taxon>
        <taxon>Bacillaceae</taxon>
        <taxon>Virgibacillus</taxon>
    </lineage>
</organism>
<evidence type="ECO:0000256" key="4">
    <source>
        <dbReference type="ARBA" id="ARBA00022679"/>
    </source>
</evidence>
<dbReference type="Gene3D" id="3.40.50.2000">
    <property type="entry name" value="Glycogen Phosphorylase B"/>
    <property type="match status" value="1"/>
</dbReference>
<evidence type="ECO:0000313" key="7">
    <source>
        <dbReference type="EMBL" id="MFC4557502.1"/>
    </source>
</evidence>
<dbReference type="InterPro" id="IPR007235">
    <property type="entry name" value="Glyco_trans_28_C"/>
</dbReference>
<dbReference type="EMBL" id="JBHSFU010000004">
    <property type="protein sequence ID" value="MFC4557502.1"/>
    <property type="molecule type" value="Genomic_DNA"/>
</dbReference>
<accession>A0ABV9DGF5</accession>
<dbReference type="PANTHER" id="PTHR43025">
    <property type="entry name" value="MONOGALACTOSYLDIACYLGLYCEROL SYNTHASE"/>
    <property type="match status" value="1"/>
</dbReference>
<protein>
    <submittedName>
        <fullName evidence="7">Glycosyltransferase</fullName>
    </submittedName>
</protein>
<proteinExistence type="inferred from homology"/>
<dbReference type="InterPro" id="IPR050519">
    <property type="entry name" value="Glycosyltransf_28_UgtP"/>
</dbReference>
<dbReference type="Proteomes" id="UP001595989">
    <property type="component" value="Unassembled WGS sequence"/>
</dbReference>
<evidence type="ECO:0000256" key="1">
    <source>
        <dbReference type="ARBA" id="ARBA00004370"/>
    </source>
</evidence>
<evidence type="ECO:0000256" key="2">
    <source>
        <dbReference type="ARBA" id="ARBA00006962"/>
    </source>
</evidence>
<feature type="domain" description="Diacylglycerol glucosyltransferase N-terminal" evidence="6">
    <location>
        <begin position="18"/>
        <end position="181"/>
    </location>
</feature>
<gene>
    <name evidence="7" type="ORF">ACFO3D_04685</name>
</gene>
<evidence type="ECO:0000259" key="5">
    <source>
        <dbReference type="Pfam" id="PF04101"/>
    </source>
</evidence>
<comment type="caution">
    <text evidence="7">The sequence shown here is derived from an EMBL/GenBank/DDBJ whole genome shotgun (WGS) entry which is preliminary data.</text>
</comment>
<dbReference type="PANTHER" id="PTHR43025:SF3">
    <property type="entry name" value="MONOGALACTOSYLDIACYLGLYCEROL SYNTHASE 1, CHLOROPLASTIC"/>
    <property type="match status" value="1"/>
</dbReference>
<dbReference type="SUPFAM" id="SSF53756">
    <property type="entry name" value="UDP-Glycosyltransferase/glycogen phosphorylase"/>
    <property type="match status" value="1"/>
</dbReference>
<keyword evidence="4" id="KW-0808">Transferase</keyword>
<name>A0ABV9DGF5_9BACI</name>
<sequence length="366" mass="41536">MSQKKALFLPFMQIPTGHHHVADALIELSNRYMDCSKVDILSYSFGPMEKVVSSAYLTWIRHFPGVYDRIYQFAAYRNSPKVSRHYLYELLFVHFFKRLTSVQSPHILFCTHALPSSIASVLKKKNQLNAIVVNVYTDFFINRVWGIEGIDYHLVATEAMKEHLVKRGVPPERIVMTGIPVHPAFNTRTLNKKTGDKLSVLVTGGSLGVGAIHQLVRACQSGKINYLVLCGKNSALYNQLKSAENPSIRPFPYIENKQDLNKIYDSVDGVLTKPGGVTVSECLIKRKPVFLYNPLPGQEMINAEELTRIGLARMVEVNSGLEQQIIGFFTDRAERKKHKINLDAYHEQLDSRPVNSVIEELIRKKH</sequence>
<dbReference type="Pfam" id="PF04101">
    <property type="entry name" value="Glyco_tran_28_C"/>
    <property type="match status" value="1"/>
</dbReference>
<reference evidence="8" key="1">
    <citation type="journal article" date="2019" name="Int. J. Syst. Evol. Microbiol.">
        <title>The Global Catalogue of Microorganisms (GCM) 10K type strain sequencing project: providing services to taxonomists for standard genome sequencing and annotation.</title>
        <authorList>
            <consortium name="The Broad Institute Genomics Platform"/>
            <consortium name="The Broad Institute Genome Sequencing Center for Infectious Disease"/>
            <person name="Wu L."/>
            <person name="Ma J."/>
        </authorList>
    </citation>
    <scope>NUCLEOTIDE SEQUENCE [LARGE SCALE GENOMIC DNA]</scope>
    <source>
        <strain evidence="8">CGMCC 4.7426</strain>
    </source>
</reference>
<dbReference type="InterPro" id="IPR009695">
    <property type="entry name" value="Diacylglyc_glucosyltr_N"/>
</dbReference>
<feature type="domain" description="Glycosyl transferase family 28 C-terminal" evidence="5">
    <location>
        <begin position="200"/>
        <end position="324"/>
    </location>
</feature>
<dbReference type="Pfam" id="PF06925">
    <property type="entry name" value="MGDG_synth"/>
    <property type="match status" value="1"/>
</dbReference>
<keyword evidence="3" id="KW-0328">Glycosyltransferase</keyword>
<comment type="similarity">
    <text evidence="2">Belongs to the glycosyltransferase 28 family.</text>
</comment>
<comment type="subcellular location">
    <subcellularLocation>
        <location evidence="1">Membrane</location>
    </subcellularLocation>
</comment>
<evidence type="ECO:0000256" key="3">
    <source>
        <dbReference type="ARBA" id="ARBA00022676"/>
    </source>
</evidence>
<evidence type="ECO:0000259" key="6">
    <source>
        <dbReference type="Pfam" id="PF06925"/>
    </source>
</evidence>
<keyword evidence="8" id="KW-1185">Reference proteome</keyword>